<gene>
    <name evidence="1" type="ORF">VaNZ11_007838</name>
</gene>
<dbReference type="Gene3D" id="3.20.70.20">
    <property type="match status" value="1"/>
</dbReference>
<name>A0ABQ5S429_9CHLO</name>
<proteinExistence type="predicted"/>
<feature type="non-terminal residue" evidence="1">
    <location>
        <position position="1"/>
    </location>
</feature>
<protein>
    <submittedName>
        <fullName evidence="1">Uncharacterized protein</fullName>
    </submittedName>
</protein>
<sequence>EHSSVQASLCEPAGNCSLIVISDLSLTMHAFRDYGRGCARSWCLTGAVTRDAVSALSQLELCLAYQRHWCEHKPSITVTVREEEWMEVGAWVYRHFDELSVRQGLDI</sequence>
<dbReference type="EMBL" id="BSDZ01000020">
    <property type="protein sequence ID" value="GLI64544.1"/>
    <property type="molecule type" value="Genomic_DNA"/>
</dbReference>
<keyword evidence="2" id="KW-1185">Reference proteome</keyword>
<evidence type="ECO:0000313" key="2">
    <source>
        <dbReference type="Proteomes" id="UP001165090"/>
    </source>
</evidence>
<accession>A0ABQ5S429</accession>
<evidence type="ECO:0000313" key="1">
    <source>
        <dbReference type="EMBL" id="GLI64544.1"/>
    </source>
</evidence>
<comment type="caution">
    <text evidence="1">The sequence shown here is derived from an EMBL/GenBank/DDBJ whole genome shotgun (WGS) entry which is preliminary data.</text>
</comment>
<organism evidence="1 2">
    <name type="scientific">Volvox africanus</name>
    <dbReference type="NCBI Taxonomy" id="51714"/>
    <lineage>
        <taxon>Eukaryota</taxon>
        <taxon>Viridiplantae</taxon>
        <taxon>Chlorophyta</taxon>
        <taxon>core chlorophytes</taxon>
        <taxon>Chlorophyceae</taxon>
        <taxon>CS clade</taxon>
        <taxon>Chlamydomonadales</taxon>
        <taxon>Volvocaceae</taxon>
        <taxon>Volvox</taxon>
    </lineage>
</organism>
<dbReference type="Proteomes" id="UP001165090">
    <property type="component" value="Unassembled WGS sequence"/>
</dbReference>
<reference evidence="1 2" key="1">
    <citation type="journal article" date="2023" name="IScience">
        <title>Expanded male sex-determining region conserved during the evolution of homothallism in the green alga Volvox.</title>
        <authorList>
            <person name="Yamamoto K."/>
            <person name="Matsuzaki R."/>
            <person name="Mahakham W."/>
            <person name="Heman W."/>
            <person name="Sekimoto H."/>
            <person name="Kawachi M."/>
            <person name="Minakuchi Y."/>
            <person name="Toyoda A."/>
            <person name="Nozaki H."/>
        </authorList>
    </citation>
    <scope>NUCLEOTIDE SEQUENCE [LARGE SCALE GENOMIC DNA]</scope>
    <source>
        <strain evidence="1 2">NIES-4468</strain>
    </source>
</reference>
<dbReference type="SUPFAM" id="SSF51998">
    <property type="entry name" value="PFL-like glycyl radical enzymes"/>
    <property type="match status" value="1"/>
</dbReference>